<feature type="compositionally biased region" description="Basic and acidic residues" evidence="1">
    <location>
        <begin position="127"/>
        <end position="140"/>
    </location>
</feature>
<gene>
    <name evidence="4" type="ORF">BJZ21_001469</name>
</gene>
<proteinExistence type="predicted"/>
<comment type="caution">
    <text evidence="4">The sequence shown here is derived from an EMBL/GenBank/DDBJ whole genome shotgun (WGS) entry which is preliminary data.</text>
</comment>
<sequence>MRVPRLRRSLVLPGVIVAFTALLVGAGAAAAFESDTVDSYWEGLWWALGLMTTVGFVEGAPPSTLGGAITSAVLMLAGFLLLSLLSAGLASLFVREDEAPAEAREQALDRQLLERLAALEERIAALDDRLRGPDDPHGPHGPDGPDGPHGPDGSTATER</sequence>
<evidence type="ECO:0000256" key="1">
    <source>
        <dbReference type="SAM" id="MobiDB-lite"/>
    </source>
</evidence>
<organism evidence="4 5">
    <name type="scientific">Nocardioides panaciterrulae</name>
    <dbReference type="NCBI Taxonomy" id="661492"/>
    <lineage>
        <taxon>Bacteria</taxon>
        <taxon>Bacillati</taxon>
        <taxon>Actinomycetota</taxon>
        <taxon>Actinomycetes</taxon>
        <taxon>Propionibacteriales</taxon>
        <taxon>Nocardioidaceae</taxon>
        <taxon>Nocardioides</taxon>
    </lineage>
</organism>
<evidence type="ECO:0000313" key="5">
    <source>
        <dbReference type="Proteomes" id="UP000535511"/>
    </source>
</evidence>
<accession>A0A7Y9E5U0</accession>
<keyword evidence="2" id="KW-1133">Transmembrane helix</keyword>
<feature type="transmembrane region" description="Helical" evidence="2">
    <location>
        <begin position="72"/>
        <end position="94"/>
    </location>
</feature>
<dbReference type="AlphaFoldDB" id="A0A7Y9E5U0"/>
<protein>
    <recommendedName>
        <fullName evidence="3">Potassium channel domain-containing protein</fullName>
    </recommendedName>
</protein>
<evidence type="ECO:0000313" key="4">
    <source>
        <dbReference type="EMBL" id="NYD41386.1"/>
    </source>
</evidence>
<evidence type="ECO:0000256" key="2">
    <source>
        <dbReference type="SAM" id="Phobius"/>
    </source>
</evidence>
<dbReference type="Proteomes" id="UP000535511">
    <property type="component" value="Unassembled WGS sequence"/>
</dbReference>
<feature type="domain" description="Potassium channel" evidence="3">
    <location>
        <begin position="22"/>
        <end position="93"/>
    </location>
</feature>
<feature type="region of interest" description="Disordered" evidence="1">
    <location>
        <begin position="127"/>
        <end position="159"/>
    </location>
</feature>
<dbReference type="Pfam" id="PF07885">
    <property type="entry name" value="Ion_trans_2"/>
    <property type="match status" value="1"/>
</dbReference>
<name>A0A7Y9E5U0_9ACTN</name>
<dbReference type="InterPro" id="IPR013099">
    <property type="entry name" value="K_chnl_dom"/>
</dbReference>
<dbReference type="SUPFAM" id="SSF81324">
    <property type="entry name" value="Voltage-gated potassium channels"/>
    <property type="match status" value="1"/>
</dbReference>
<keyword evidence="2" id="KW-0812">Transmembrane</keyword>
<dbReference type="Gene3D" id="1.10.287.70">
    <property type="match status" value="1"/>
</dbReference>
<keyword evidence="2" id="KW-0472">Membrane</keyword>
<keyword evidence="5" id="KW-1185">Reference proteome</keyword>
<dbReference type="RefSeq" id="WP_179663141.1">
    <property type="nucleotide sequence ID" value="NZ_JACCBG010000001.1"/>
</dbReference>
<dbReference type="EMBL" id="JACCBG010000001">
    <property type="protein sequence ID" value="NYD41386.1"/>
    <property type="molecule type" value="Genomic_DNA"/>
</dbReference>
<evidence type="ECO:0000259" key="3">
    <source>
        <dbReference type="Pfam" id="PF07885"/>
    </source>
</evidence>
<reference evidence="4 5" key="1">
    <citation type="submission" date="2020-07" db="EMBL/GenBank/DDBJ databases">
        <title>Sequencing the genomes of 1000 actinobacteria strains.</title>
        <authorList>
            <person name="Klenk H.-P."/>
        </authorList>
    </citation>
    <scope>NUCLEOTIDE SEQUENCE [LARGE SCALE GENOMIC DNA]</scope>
    <source>
        <strain evidence="4 5">DSM 21350</strain>
    </source>
</reference>